<keyword evidence="3" id="KW-0121">Carboxypeptidase</keyword>
<dbReference type="PANTHER" id="PTHR46825:SF7">
    <property type="entry name" value="D-ALANYL-D-ALANINE CARBOXYPEPTIDASE"/>
    <property type="match status" value="1"/>
</dbReference>
<keyword evidence="1" id="KW-0472">Membrane</keyword>
<dbReference type="Proteomes" id="UP000271683">
    <property type="component" value="Unassembled WGS sequence"/>
</dbReference>
<comment type="caution">
    <text evidence="3">The sequence shown here is derived from an EMBL/GenBank/DDBJ whole genome shotgun (WGS) entry which is preliminary data.</text>
</comment>
<keyword evidence="1" id="KW-1133">Transmembrane helix</keyword>
<dbReference type="AlphaFoldDB" id="A0A3N1GBE8"/>
<protein>
    <submittedName>
        <fullName evidence="3">D-alanyl-D-alanine carboxypeptidase</fullName>
    </submittedName>
</protein>
<dbReference type="PANTHER" id="PTHR46825">
    <property type="entry name" value="D-ALANYL-D-ALANINE-CARBOXYPEPTIDASE/ENDOPEPTIDASE AMPH"/>
    <property type="match status" value="1"/>
</dbReference>
<proteinExistence type="predicted"/>
<reference evidence="3 4" key="1">
    <citation type="submission" date="2018-11" db="EMBL/GenBank/DDBJ databases">
        <title>Sequencing the genomes of 1000 actinobacteria strains.</title>
        <authorList>
            <person name="Klenk H.-P."/>
        </authorList>
    </citation>
    <scope>NUCLEOTIDE SEQUENCE [LARGE SCALE GENOMIC DNA]</scope>
    <source>
        <strain evidence="3 4">DSM 43634</strain>
    </source>
</reference>
<organism evidence="3 4">
    <name type="scientific">Couchioplanes caeruleus</name>
    <dbReference type="NCBI Taxonomy" id="56438"/>
    <lineage>
        <taxon>Bacteria</taxon>
        <taxon>Bacillati</taxon>
        <taxon>Actinomycetota</taxon>
        <taxon>Actinomycetes</taxon>
        <taxon>Micromonosporales</taxon>
        <taxon>Micromonosporaceae</taxon>
        <taxon>Couchioplanes</taxon>
    </lineage>
</organism>
<feature type="transmembrane region" description="Helical" evidence="1">
    <location>
        <begin position="27"/>
        <end position="48"/>
    </location>
</feature>
<dbReference type="SUPFAM" id="SSF56601">
    <property type="entry name" value="beta-lactamase/transpeptidase-like"/>
    <property type="match status" value="1"/>
</dbReference>
<dbReference type="InterPro" id="IPR001466">
    <property type="entry name" value="Beta-lactam-related"/>
</dbReference>
<dbReference type="EMBL" id="RJKL01000001">
    <property type="protein sequence ID" value="ROP27563.1"/>
    <property type="molecule type" value="Genomic_DNA"/>
</dbReference>
<accession>A0A3N1GBE8</accession>
<evidence type="ECO:0000256" key="1">
    <source>
        <dbReference type="SAM" id="Phobius"/>
    </source>
</evidence>
<dbReference type="Gene3D" id="3.40.710.10">
    <property type="entry name" value="DD-peptidase/beta-lactamase superfamily"/>
    <property type="match status" value="1"/>
</dbReference>
<dbReference type="InterPro" id="IPR012338">
    <property type="entry name" value="Beta-lactam/transpept-like"/>
</dbReference>
<keyword evidence="1" id="KW-0812">Transmembrane</keyword>
<evidence type="ECO:0000313" key="3">
    <source>
        <dbReference type="EMBL" id="ROP27563.1"/>
    </source>
</evidence>
<evidence type="ECO:0000259" key="2">
    <source>
        <dbReference type="Pfam" id="PF00144"/>
    </source>
</evidence>
<name>A0A3N1GBE8_9ACTN</name>
<keyword evidence="3" id="KW-0378">Hydrolase</keyword>
<dbReference type="OrthoDB" id="3174977at2"/>
<gene>
    <name evidence="3" type="ORF">EDD30_0240</name>
</gene>
<evidence type="ECO:0000313" key="4">
    <source>
        <dbReference type="Proteomes" id="UP000271683"/>
    </source>
</evidence>
<dbReference type="GO" id="GO:0004180">
    <property type="term" value="F:carboxypeptidase activity"/>
    <property type="evidence" value="ECO:0007669"/>
    <property type="project" value="UniProtKB-KW"/>
</dbReference>
<sequence>MLCPRQSGAGPKGEMTVFDARWVSRRWFKAAAAAVMVVVTVSVGHVAWGGDAPHGYGQAQLQRDLDAIRDTGVSGVFAEVRSGQRRLSGTSGVADFDAGGAVDPDGYFRMGSNTKTFVAVVVLQLVRERRMSLDDPVERWLPGVVTGNGNDGQAITVRQLLQHTSGLHNYAEDLSQRITSVAEYQKLRFESFAPDQLVGIAMAHAPKFAPGQGFSYSNTNYVLLGMIIERVSGRPWNVEVHNRIVRPLGLRHTIAPGDSADLPDPHASAYLFLDAQTRVETADAAVNWSDAAGALVTNADDLSRFWSAIGRGTLLRRAEQDEMRRTVPATTFEEDQPGTRYGLGIQWTPLSCGGGYWFHDGDVPGFSTKNGVSADGRTTVVISISTSADTPTHDAAWKLIDNVMCRRL</sequence>
<feature type="domain" description="Beta-lactamase-related" evidence="2">
    <location>
        <begin position="71"/>
        <end position="401"/>
    </location>
</feature>
<dbReference type="Pfam" id="PF00144">
    <property type="entry name" value="Beta-lactamase"/>
    <property type="match status" value="1"/>
</dbReference>
<keyword evidence="3" id="KW-0645">Protease</keyword>
<dbReference type="InterPro" id="IPR050491">
    <property type="entry name" value="AmpC-like"/>
</dbReference>